<dbReference type="GO" id="GO:0003714">
    <property type="term" value="F:transcription corepressor activity"/>
    <property type="evidence" value="ECO:0007669"/>
    <property type="project" value="TreeGrafter"/>
</dbReference>
<dbReference type="AlphaFoldDB" id="A0A8C9YUW6"/>
<dbReference type="GeneTree" id="ENSGT00940000161440"/>
<name>A0A8C9YUW6_SANLU</name>
<evidence type="ECO:0000313" key="1">
    <source>
        <dbReference type="Ensembl" id="ENSSLUP00000030678.1"/>
    </source>
</evidence>
<keyword evidence="2" id="KW-1185">Reference proteome</keyword>
<dbReference type="GO" id="GO:0000122">
    <property type="term" value="P:negative regulation of transcription by RNA polymerase II"/>
    <property type="evidence" value="ECO:0007669"/>
    <property type="project" value="TreeGrafter"/>
</dbReference>
<sequence>MHDGRSPIIIDNTNTQAWEMKPYVKMALERGYKVDFCEPDTSWKFDPYELENATTNQSKASYTLEASRERFTASVRRTSHAHLEPRLRRVPARNRTDAYFSRETRNRKICL</sequence>
<organism evidence="1 2">
    <name type="scientific">Sander lucioperca</name>
    <name type="common">Pike-perch</name>
    <name type="synonym">Perca lucioperca</name>
    <dbReference type="NCBI Taxonomy" id="283035"/>
    <lineage>
        <taxon>Eukaryota</taxon>
        <taxon>Metazoa</taxon>
        <taxon>Chordata</taxon>
        <taxon>Craniata</taxon>
        <taxon>Vertebrata</taxon>
        <taxon>Euteleostomi</taxon>
        <taxon>Actinopterygii</taxon>
        <taxon>Neopterygii</taxon>
        <taxon>Teleostei</taxon>
        <taxon>Neoteleostei</taxon>
        <taxon>Acanthomorphata</taxon>
        <taxon>Eupercaria</taxon>
        <taxon>Perciformes</taxon>
        <taxon>Percoidei</taxon>
        <taxon>Percidae</taxon>
        <taxon>Luciopercinae</taxon>
        <taxon>Sander</taxon>
    </lineage>
</organism>
<dbReference type="PANTHER" id="PTHR13308:SF23">
    <property type="entry name" value="NEDD4-BINDING PROTEIN 2-LIKE 2"/>
    <property type="match status" value="1"/>
</dbReference>
<reference evidence="1" key="2">
    <citation type="submission" date="2025-09" db="UniProtKB">
        <authorList>
            <consortium name="Ensembl"/>
        </authorList>
    </citation>
    <scope>IDENTIFICATION</scope>
</reference>
<reference evidence="1" key="1">
    <citation type="submission" date="2025-08" db="UniProtKB">
        <authorList>
            <consortium name="Ensembl"/>
        </authorList>
    </citation>
    <scope>IDENTIFICATION</scope>
</reference>
<dbReference type="InterPro" id="IPR027417">
    <property type="entry name" value="P-loop_NTPase"/>
</dbReference>
<dbReference type="Gene3D" id="3.40.50.300">
    <property type="entry name" value="P-loop containing nucleotide triphosphate hydrolases"/>
    <property type="match status" value="1"/>
</dbReference>
<protein>
    <submittedName>
        <fullName evidence="1">NEDD4 binding protein 2-like 2</fullName>
    </submittedName>
</protein>
<dbReference type="PANTHER" id="PTHR13308">
    <property type="entry name" value="NEDD4-BINDING PROTEIN 2-LIKE 1"/>
    <property type="match status" value="1"/>
</dbReference>
<dbReference type="Ensembl" id="ENSSLUT00000031645.1">
    <property type="protein sequence ID" value="ENSSLUP00000030678.1"/>
    <property type="gene ID" value="ENSSLUG00000013709.1"/>
</dbReference>
<gene>
    <name evidence="1" type="primary">n4bp2l2</name>
</gene>
<evidence type="ECO:0000313" key="2">
    <source>
        <dbReference type="Proteomes" id="UP000694568"/>
    </source>
</evidence>
<dbReference type="InterPro" id="IPR026302">
    <property type="entry name" value="NEDD4-bd_p2"/>
</dbReference>
<accession>A0A8C9YUW6</accession>
<dbReference type="GO" id="GO:0005634">
    <property type="term" value="C:nucleus"/>
    <property type="evidence" value="ECO:0007669"/>
    <property type="project" value="TreeGrafter"/>
</dbReference>
<dbReference type="Proteomes" id="UP000694568">
    <property type="component" value="Unplaced"/>
</dbReference>
<proteinExistence type="predicted"/>